<dbReference type="SUPFAM" id="SSF101898">
    <property type="entry name" value="NHL repeat"/>
    <property type="match status" value="1"/>
</dbReference>
<dbReference type="InterPro" id="IPR012654">
    <property type="entry name" value="CHP02391"/>
</dbReference>
<reference evidence="3" key="1">
    <citation type="journal article" date="2019" name="Int. J. Syst. Evol. Microbiol.">
        <title>The Global Catalogue of Microorganisms (GCM) 10K type strain sequencing project: providing services to taxonomists for standard genome sequencing and annotation.</title>
        <authorList>
            <consortium name="The Broad Institute Genomics Platform"/>
            <consortium name="The Broad Institute Genome Sequencing Center for Infectious Disease"/>
            <person name="Wu L."/>
            <person name="Ma J."/>
        </authorList>
    </citation>
    <scope>NUCLEOTIDE SEQUENCE [LARGE SCALE GENOMIC DNA]</scope>
    <source>
        <strain evidence="3">JCM 9091</strain>
    </source>
</reference>
<dbReference type="Proteomes" id="UP001501532">
    <property type="component" value="Unassembled WGS sequence"/>
</dbReference>
<evidence type="ECO:0000313" key="2">
    <source>
        <dbReference type="EMBL" id="GAA3073454.1"/>
    </source>
</evidence>
<dbReference type="EMBL" id="BAAAUF010000076">
    <property type="protein sequence ID" value="GAA3073454.1"/>
    <property type="molecule type" value="Genomic_DNA"/>
</dbReference>
<evidence type="ECO:0000259" key="1">
    <source>
        <dbReference type="Pfam" id="PF09509"/>
    </source>
</evidence>
<comment type="caution">
    <text evidence="2">The sequence shown here is derived from an EMBL/GenBank/DDBJ whole genome shotgun (WGS) entry which is preliminary data.</text>
</comment>
<proteinExistence type="predicted"/>
<keyword evidence="3" id="KW-1185">Reference proteome</keyword>
<evidence type="ECO:0000313" key="3">
    <source>
        <dbReference type="Proteomes" id="UP001501532"/>
    </source>
</evidence>
<name>A0ABP6M2D9_9ACTN</name>
<dbReference type="Pfam" id="PF09509">
    <property type="entry name" value="Hypoth_Ymh"/>
    <property type="match status" value="1"/>
</dbReference>
<organism evidence="2 3">
    <name type="scientific">Streptomyces glomeratus</name>
    <dbReference type="NCBI Taxonomy" id="284452"/>
    <lineage>
        <taxon>Bacteria</taxon>
        <taxon>Bacillati</taxon>
        <taxon>Actinomycetota</taxon>
        <taxon>Actinomycetes</taxon>
        <taxon>Kitasatosporales</taxon>
        <taxon>Streptomycetaceae</taxon>
        <taxon>Streptomyces</taxon>
    </lineage>
</organism>
<gene>
    <name evidence="2" type="ORF">GCM10010448_65160</name>
</gene>
<accession>A0ABP6M2D9</accession>
<feature type="domain" description="Conserved hypothetical protein CHP02391" evidence="1">
    <location>
        <begin position="249"/>
        <end position="361"/>
    </location>
</feature>
<protein>
    <recommendedName>
        <fullName evidence="1">Conserved hypothetical protein CHP02391 domain-containing protein</fullName>
    </recommendedName>
</protein>
<sequence length="898" mass="97859">MPVSDDALDSQDQLLLQNVYELMGQRGSWPTFTAVDLKADRELGIEDAQAALVAIDSRYIVRPWHAHGYSDNDEVRLTLRGVAACEGGIDDLARLSEFVKWTVELEQKGSADPEKELVASSLDFAAHLALPLNSPGGDSVPPDSRVTQARELMGRLFVLADQLPQLWRGSNRQLASSWQWQFSVDRRGTRPYRRIHGVEELLDFVDKDSVSASQLPELPTASTASLAGADEYALPGTGDGELAVHLTLLRPEVVESCADLVKADRFDDAIFAAFRRLEHEVQQRIGSPAIGNELITAAFREMKDPIRISDRTRDADRLVELFAGAIGLFKGDRSHKDRPLLPCRSRRECLRLLAHASSLLDLLDRDVDRAPAVRGYRHDQGTTLTLWVERASSQVEVWLDEKHKLEKISYQAGTLTVDVAGVPAGEHRIHLVDGTRQGPAHVVWITMAPGQTNWYRVVEVNIPLFADAAGQRQLDLAGMRLATLEAGIPGERIVATRETYQVGHYVAWHWDVSDRGIGAAWVRNRPGDPLRKIWEDSGVFDGQPVAPAHPERLMKISIEPSHLLLRGQSKAPLRVMGHFTDGTATWTAPVDDPQVESSNAKVATFRGGAIFAKEPGSSVLRCLHEGCTAEASLEIAAHPSGTITTYLSGLPPVAGVAWTPKGLVVSTRGQELWRVGADGVYRLVAMAPSRLLQNLGTDSMAARGDGELAVRLLDHPGILVLHHSSDYRSSKLIRFLGGPGGTPMAFAWDGEDLIVAMYTGALQRVSMDGTSTPLSSVQGQPIAMSSTDKTLYVLCSPDAGDPPQQRRNRLWSFSLEAPDTAPVDLLDGQALVGLSGVVWTSEGITLSDFETGKLLRLENGRVRKLAAGLKNPSQLAVAESGDLYVAEFGAGAVRRVLA</sequence>